<dbReference type="EMBL" id="JBBNAG010000004">
    <property type="protein sequence ID" value="KAK9139571.1"/>
    <property type="molecule type" value="Genomic_DNA"/>
</dbReference>
<comment type="caution">
    <text evidence="2">The sequence shown here is derived from an EMBL/GenBank/DDBJ whole genome shotgun (WGS) entry which is preliminary data.</text>
</comment>
<feature type="compositionally biased region" description="Basic and acidic residues" evidence="1">
    <location>
        <begin position="154"/>
        <end position="166"/>
    </location>
</feature>
<gene>
    <name evidence="2" type="ORF">Scep_009252</name>
</gene>
<evidence type="ECO:0000313" key="2">
    <source>
        <dbReference type="EMBL" id="KAK9139571.1"/>
    </source>
</evidence>
<accession>A0AAP0PG39</accession>
<name>A0AAP0PG39_9MAGN</name>
<reference evidence="2 3" key="1">
    <citation type="submission" date="2024-01" db="EMBL/GenBank/DDBJ databases">
        <title>Genome assemblies of Stephania.</title>
        <authorList>
            <person name="Yang L."/>
        </authorList>
    </citation>
    <scope>NUCLEOTIDE SEQUENCE [LARGE SCALE GENOMIC DNA]</scope>
    <source>
        <strain evidence="2">JXDWG</strain>
        <tissue evidence="2">Leaf</tissue>
    </source>
</reference>
<sequence>MGCRLTKVRVSGDTGVKVPSDIRLCRAVDVQAWQGEGRRLPLNQRCIGHVADTDWASLAACAMCRVVSGGEVRNVNVGGRDAAVAGAVQTTCGVLALVGEATGVVRRAAEPGEGEDRRLPLSSSATLLTHFRALGQKARREGPGGEEINTPLHGRNEELVSRKVDFRPTPQNRGNRDGGEINYKHHLHLVVELRRISASRRGSIESDNVPPRAAPRLSSRTAGVATASPSPLPRRRRCRLADAAAALRRVAGAVVCLRDEPLPASSAVRATPCSAPSAPLQVRAAACSSLLLLLVVRHPWNRCSTPARCPAGPSAAHATCSLHCWSAAHYPRHPPPQLLTWPAPISPSPSNHRLRPYRYEPPLGCRSSASSSPPISFSAISSHLSSSLFLSLQSLIRLCF</sequence>
<dbReference type="Proteomes" id="UP001419268">
    <property type="component" value="Unassembled WGS sequence"/>
</dbReference>
<dbReference type="AlphaFoldDB" id="A0AAP0PG39"/>
<organism evidence="2 3">
    <name type="scientific">Stephania cephalantha</name>
    <dbReference type="NCBI Taxonomy" id="152367"/>
    <lineage>
        <taxon>Eukaryota</taxon>
        <taxon>Viridiplantae</taxon>
        <taxon>Streptophyta</taxon>
        <taxon>Embryophyta</taxon>
        <taxon>Tracheophyta</taxon>
        <taxon>Spermatophyta</taxon>
        <taxon>Magnoliopsida</taxon>
        <taxon>Ranunculales</taxon>
        <taxon>Menispermaceae</taxon>
        <taxon>Menispermoideae</taxon>
        <taxon>Cissampelideae</taxon>
        <taxon>Stephania</taxon>
    </lineage>
</organism>
<protein>
    <submittedName>
        <fullName evidence="2">Uncharacterized protein</fullName>
    </submittedName>
</protein>
<evidence type="ECO:0000256" key="1">
    <source>
        <dbReference type="SAM" id="MobiDB-lite"/>
    </source>
</evidence>
<feature type="region of interest" description="Disordered" evidence="1">
    <location>
        <begin position="200"/>
        <end position="232"/>
    </location>
</feature>
<feature type="region of interest" description="Disordered" evidence="1">
    <location>
        <begin position="138"/>
        <end position="180"/>
    </location>
</feature>
<evidence type="ECO:0000313" key="3">
    <source>
        <dbReference type="Proteomes" id="UP001419268"/>
    </source>
</evidence>
<proteinExistence type="predicted"/>
<keyword evidence="3" id="KW-1185">Reference proteome</keyword>